<dbReference type="SUPFAM" id="SSF54637">
    <property type="entry name" value="Thioesterase/thiol ester dehydrase-isomerase"/>
    <property type="match status" value="1"/>
</dbReference>
<organism evidence="2 3">
    <name type="scientific">Spartinivicinus poritis</name>
    <dbReference type="NCBI Taxonomy" id="2994640"/>
    <lineage>
        <taxon>Bacteria</taxon>
        <taxon>Pseudomonadati</taxon>
        <taxon>Pseudomonadota</taxon>
        <taxon>Gammaproteobacteria</taxon>
        <taxon>Oceanospirillales</taxon>
        <taxon>Zooshikellaceae</taxon>
        <taxon>Spartinivicinus</taxon>
    </lineage>
</organism>
<evidence type="ECO:0000313" key="2">
    <source>
        <dbReference type="EMBL" id="MDE1460358.1"/>
    </source>
</evidence>
<keyword evidence="3" id="KW-1185">Reference proteome</keyword>
<dbReference type="InterPro" id="IPR016962">
    <property type="entry name" value="Dehydrase_ECs4332_prd"/>
</dbReference>
<dbReference type="EMBL" id="JAPMOU010000001">
    <property type="protein sequence ID" value="MDE1460358.1"/>
    <property type="molecule type" value="Genomic_DNA"/>
</dbReference>
<dbReference type="RefSeq" id="WP_274686733.1">
    <property type="nucleotide sequence ID" value="NZ_JAPMOU010000001.1"/>
</dbReference>
<protein>
    <recommendedName>
        <fullName evidence="1">ApeI dehydratase-like domain-containing protein</fullName>
    </recommendedName>
</protein>
<dbReference type="InterPro" id="IPR029069">
    <property type="entry name" value="HotDog_dom_sf"/>
</dbReference>
<accession>A0ABT5U1W4</accession>
<comment type="caution">
    <text evidence="2">The sequence shown here is derived from an EMBL/GenBank/DDBJ whole genome shotgun (WGS) entry which is preliminary data.</text>
</comment>
<feature type="domain" description="ApeI dehydratase-like" evidence="1">
    <location>
        <begin position="10"/>
        <end position="107"/>
    </location>
</feature>
<evidence type="ECO:0000313" key="3">
    <source>
        <dbReference type="Proteomes" id="UP001528823"/>
    </source>
</evidence>
<name>A0ABT5U1W4_9GAMM</name>
<dbReference type="Pfam" id="PF22818">
    <property type="entry name" value="ApeI-like"/>
    <property type="match status" value="1"/>
</dbReference>
<dbReference type="Gene3D" id="3.10.129.10">
    <property type="entry name" value="Hotdog Thioesterase"/>
    <property type="match status" value="1"/>
</dbReference>
<dbReference type="Proteomes" id="UP001528823">
    <property type="component" value="Unassembled WGS sequence"/>
</dbReference>
<dbReference type="InterPro" id="IPR054545">
    <property type="entry name" value="ApeI-like"/>
</dbReference>
<reference evidence="2 3" key="1">
    <citation type="submission" date="2022-11" db="EMBL/GenBank/DDBJ databases">
        <title>Spartinivicinus poritis sp. nov., isolated from scleractinian coral Porites lutea.</title>
        <authorList>
            <person name="Zhang G."/>
            <person name="Cai L."/>
            <person name="Wei Q."/>
        </authorList>
    </citation>
    <scope>NUCLEOTIDE SEQUENCE [LARGE SCALE GENOMIC DNA]</scope>
    <source>
        <strain evidence="2 3">A2-2</strain>
    </source>
</reference>
<proteinExistence type="predicted"/>
<sequence length="113" mass="12498">MELPDYSIDQQTDQQATVVLTITESLPHFAGHFPNQPVLPGVVQVDWAIHFAQQLGLGQPSVKQLEVIKFQQLVIPPTTLSLSLECLASGKTKFSFTNKEHVFSSGRIVWGNP</sequence>
<dbReference type="PIRSF" id="PIRSF030962">
    <property type="entry name" value="Dehydrase_ECs4332_prd"/>
    <property type="match status" value="1"/>
</dbReference>
<evidence type="ECO:0000259" key="1">
    <source>
        <dbReference type="Pfam" id="PF22818"/>
    </source>
</evidence>
<gene>
    <name evidence="2" type="ORF">ORQ98_00125</name>
</gene>